<evidence type="ECO:0000256" key="1">
    <source>
        <dbReference type="ARBA" id="ARBA00004370"/>
    </source>
</evidence>
<keyword evidence="4 6" id="KW-0472">Membrane</keyword>
<comment type="subcellular location">
    <subcellularLocation>
        <location evidence="1">Membrane</location>
    </subcellularLocation>
</comment>
<dbReference type="Gene3D" id="2.60.120.260">
    <property type="entry name" value="Galactose-binding domain-like"/>
    <property type="match status" value="1"/>
</dbReference>
<dbReference type="Proteomes" id="UP000254937">
    <property type="component" value="Unassembled WGS sequence"/>
</dbReference>
<feature type="compositionally biased region" description="Pro residues" evidence="5">
    <location>
        <begin position="415"/>
        <end position="425"/>
    </location>
</feature>
<dbReference type="Pfam" id="PF07738">
    <property type="entry name" value="Sad1_UNC"/>
    <property type="match status" value="1"/>
</dbReference>
<evidence type="ECO:0000256" key="5">
    <source>
        <dbReference type="SAM" id="MobiDB-lite"/>
    </source>
</evidence>
<feature type="compositionally biased region" description="Polar residues" evidence="5">
    <location>
        <begin position="261"/>
        <end position="270"/>
    </location>
</feature>
<evidence type="ECO:0000256" key="6">
    <source>
        <dbReference type="SAM" id="Phobius"/>
    </source>
</evidence>
<evidence type="ECO:0000256" key="4">
    <source>
        <dbReference type="ARBA" id="ARBA00023136"/>
    </source>
</evidence>
<name>A0A370P5B5_ASPPH</name>
<dbReference type="EMBL" id="KZ851874">
    <property type="protein sequence ID" value="RDK37069.1"/>
    <property type="molecule type" value="Genomic_DNA"/>
</dbReference>
<protein>
    <recommendedName>
        <fullName evidence="7">SUN domain-containing protein</fullName>
    </recommendedName>
</protein>
<keyword evidence="9" id="KW-1185">Reference proteome</keyword>
<sequence>KYHVLESLNRPCDAVDRHSTRVFSRRVAFALEGRQLPRIAIDTSELVILVAAILDLSYFIAVFLASPALDLCLRLQATYSIPSPYTNRKIKPILLRIELPMPARRGATRRAGSTPRSDIGSASTYFQSKLGPEARTQALPNLPTKQSFAYGSAETPILPRELKIQPHMDLTEMADAIDKGIEDAKDRQMKEKETTQDKSRRQKSPSITRSPVRRSRREPTPDELQLLDNLREATKSPTPVRGNYSNNDQSTATPTPPIPHTLSTASSPAQSLPVPRYPHVPAENLYPSPMGRFGPQLHDGPPLGSSPLPDDSSLYSFTVERAINSDELTRTLSDGKNIKAPPRRFSGLAFANEPIHEEEEPDSRLLKTKSRSPSLQPSYEDFQIEPSPEPEPQSEPESVHEPELEPTPEPEPLPELEPMPEPTPEPEVIREKSPAAQFTAPTKTLIPNAYARRAPSQEPSVDGGQQNISQTGQSWSWVGSLSAQLPSGSTVARILAGIALAAATVYLVAFGGIPSLSRPPQYIPMDENNMLAVSSLTDQMSRIGAQVSSLAKEMRTVKWDVNEVQSEVRSSPTPILPPSRGSTDLGPPTEQKTNFLSIGLGVIVIPGLTSPTVGHKLSAWQWAYVNLWRGSHYRPASPPLAALVPWEDYGDCWCSTPRDGMSQIGIDLGQKIVPEEVAVEHMPKTATLKPENAPREMELWAQYVLVQKGTSRPARTQAERFSIHKPIMDALRSAWPTEDPTAYSDDPLLGPTYYRVGKFTYDIHGSHHVQRFELDAVIDSPELRVDRVVFRATSNWGGNHTCIYRLKLFGHV</sequence>
<feature type="compositionally biased region" description="Low complexity" evidence="5">
    <location>
        <begin position="299"/>
        <end position="314"/>
    </location>
</feature>
<accession>A0A370P5B5</accession>
<dbReference type="AlphaFoldDB" id="A0A370P5B5"/>
<keyword evidence="2 6" id="KW-0812">Transmembrane</keyword>
<reference evidence="8 9" key="1">
    <citation type="submission" date="2018-07" db="EMBL/GenBank/DDBJ databases">
        <title>Section-level genome sequencing of Aspergillus section Nigri to investigate inter- and intra-species variation.</title>
        <authorList>
            <consortium name="DOE Joint Genome Institute"/>
            <person name="Vesth T.C."/>
            <person name="Nybo J.L."/>
            <person name="Theobald S."/>
            <person name="Frisvad J.C."/>
            <person name="Larsen T.O."/>
            <person name="Nielsen K.F."/>
            <person name="Hoof J.B."/>
            <person name="Brandl J."/>
            <person name="Salamov A."/>
            <person name="Riley R."/>
            <person name="Gladden J.M."/>
            <person name="Phatale P."/>
            <person name="Nielsen M.T."/>
            <person name="Lyhne E.K."/>
            <person name="Kogle M.E."/>
            <person name="Strasser K."/>
            <person name="McDonnell E."/>
            <person name="Barry K."/>
            <person name="Clum A."/>
            <person name="Chen C."/>
            <person name="Nolan M."/>
            <person name="Sandor L."/>
            <person name="Kuo A."/>
            <person name="Lipzen A."/>
            <person name="Hainaut M."/>
            <person name="Drula E."/>
            <person name="Tsang A."/>
            <person name="Magnuson J.K."/>
            <person name="Henrissat B."/>
            <person name="Wiebenga A."/>
            <person name="Simmons B.A."/>
            <person name="Makela M.R."/>
            <person name="De vries R.P."/>
            <person name="Grigoriev I.V."/>
            <person name="Mortensen U.H."/>
            <person name="Baker S.E."/>
            <person name="Andersen M.R."/>
        </authorList>
    </citation>
    <scope>NUCLEOTIDE SEQUENCE [LARGE SCALE GENOMIC DNA]</scope>
    <source>
        <strain evidence="8 9">ATCC 13157</strain>
    </source>
</reference>
<gene>
    <name evidence="8" type="ORF">M752DRAFT_225021</name>
</gene>
<evidence type="ECO:0000259" key="7">
    <source>
        <dbReference type="PROSITE" id="PS51469"/>
    </source>
</evidence>
<feature type="region of interest" description="Disordered" evidence="5">
    <location>
        <begin position="182"/>
        <end position="447"/>
    </location>
</feature>
<dbReference type="PANTHER" id="PTHR12911:SF8">
    <property type="entry name" value="KLAROID PROTEIN-RELATED"/>
    <property type="match status" value="1"/>
</dbReference>
<organism evidence="8 9">
    <name type="scientific">Aspergillus phoenicis ATCC 13157</name>
    <dbReference type="NCBI Taxonomy" id="1353007"/>
    <lineage>
        <taxon>Eukaryota</taxon>
        <taxon>Fungi</taxon>
        <taxon>Dikarya</taxon>
        <taxon>Ascomycota</taxon>
        <taxon>Pezizomycotina</taxon>
        <taxon>Eurotiomycetes</taxon>
        <taxon>Eurotiomycetidae</taxon>
        <taxon>Eurotiales</taxon>
        <taxon>Aspergillaceae</taxon>
        <taxon>Aspergillus</taxon>
    </lineage>
</organism>
<dbReference type="PANTHER" id="PTHR12911">
    <property type="entry name" value="SAD1/UNC-84-LIKE PROTEIN-RELATED"/>
    <property type="match status" value="1"/>
</dbReference>
<dbReference type="InterPro" id="IPR012919">
    <property type="entry name" value="SUN_dom"/>
</dbReference>
<feature type="domain" description="SUN" evidence="7">
    <location>
        <begin position="601"/>
        <end position="812"/>
    </location>
</feature>
<feature type="transmembrane region" description="Helical" evidence="6">
    <location>
        <begin position="46"/>
        <end position="69"/>
    </location>
</feature>
<feature type="non-terminal residue" evidence="8">
    <location>
        <position position="1"/>
    </location>
</feature>
<evidence type="ECO:0000256" key="2">
    <source>
        <dbReference type="ARBA" id="ARBA00022692"/>
    </source>
</evidence>
<dbReference type="PROSITE" id="PS51469">
    <property type="entry name" value="SUN"/>
    <property type="match status" value="1"/>
</dbReference>
<evidence type="ECO:0000313" key="8">
    <source>
        <dbReference type="EMBL" id="RDK37069.1"/>
    </source>
</evidence>
<evidence type="ECO:0000256" key="3">
    <source>
        <dbReference type="ARBA" id="ARBA00022989"/>
    </source>
</evidence>
<feature type="compositionally biased region" description="Polar residues" evidence="5">
    <location>
        <begin position="243"/>
        <end position="253"/>
    </location>
</feature>
<keyword evidence="3 6" id="KW-1133">Transmembrane helix</keyword>
<evidence type="ECO:0000313" key="9">
    <source>
        <dbReference type="Proteomes" id="UP000254937"/>
    </source>
</evidence>
<dbReference type="GO" id="GO:0034993">
    <property type="term" value="C:meiotic nuclear membrane microtubule tethering complex"/>
    <property type="evidence" value="ECO:0007669"/>
    <property type="project" value="TreeGrafter"/>
</dbReference>
<feature type="compositionally biased region" description="Acidic residues" evidence="5">
    <location>
        <begin position="404"/>
        <end position="414"/>
    </location>
</feature>
<dbReference type="InterPro" id="IPR045119">
    <property type="entry name" value="SUN1-5"/>
</dbReference>
<feature type="compositionally biased region" description="Basic and acidic residues" evidence="5">
    <location>
        <begin position="182"/>
        <end position="199"/>
    </location>
</feature>
<proteinExistence type="predicted"/>
<feature type="region of interest" description="Disordered" evidence="5">
    <location>
        <begin position="568"/>
        <end position="589"/>
    </location>
</feature>
<dbReference type="GO" id="GO:0043495">
    <property type="term" value="F:protein-membrane adaptor activity"/>
    <property type="evidence" value="ECO:0007669"/>
    <property type="project" value="TreeGrafter"/>
</dbReference>